<evidence type="ECO:0000256" key="5">
    <source>
        <dbReference type="ARBA" id="ARBA00022832"/>
    </source>
</evidence>
<dbReference type="EMBL" id="LT615255">
    <property type="protein sequence ID" value="SCO70326.1"/>
    <property type="molecule type" value="Genomic_DNA"/>
</dbReference>
<dbReference type="InterPro" id="IPR005067">
    <property type="entry name" value="Fatty_acid_desaturase-2"/>
</dbReference>
<evidence type="ECO:0000256" key="7">
    <source>
        <dbReference type="ARBA" id="ARBA00023004"/>
    </source>
</evidence>
<evidence type="ECO:0000256" key="9">
    <source>
        <dbReference type="ARBA" id="ARBA00023160"/>
    </source>
</evidence>
<evidence type="ECO:0000256" key="3">
    <source>
        <dbReference type="ARBA" id="ARBA00022516"/>
    </source>
</evidence>
<keyword evidence="8" id="KW-0443">Lipid metabolism</keyword>
<keyword evidence="7" id="KW-0408">Iron</keyword>
<dbReference type="GO" id="GO:0046872">
    <property type="term" value="F:metal ion binding"/>
    <property type="evidence" value="ECO:0007669"/>
    <property type="project" value="UniProtKB-KW"/>
</dbReference>
<dbReference type="Gene3D" id="1.10.620.20">
    <property type="entry name" value="Ribonucleotide Reductase, subunit A"/>
    <property type="match status" value="1"/>
</dbReference>
<dbReference type="AlphaFoldDB" id="A0A1M4NFU0"/>
<dbReference type="InterPro" id="IPR012348">
    <property type="entry name" value="RNR-like"/>
</dbReference>
<evidence type="ECO:0000256" key="6">
    <source>
        <dbReference type="ARBA" id="ARBA00023002"/>
    </source>
</evidence>
<comment type="similarity">
    <text evidence="2">Belongs to the fatty acid desaturase type 2 family.</text>
</comment>
<dbReference type="InterPro" id="IPR009078">
    <property type="entry name" value="Ferritin-like_SF"/>
</dbReference>
<sequence>MSAPAHTGTADAATSADLLPVTQMFELVDHAVTRAGERAWTLNDLDWSALRPERLTEADRSAVRFITFVEDHIPGYLSHFLEAFPVAAAEQELERFGFNREYFRFLVAWAGDEERHASALARYQVDTGMATREELLTDLAEEGRKTFTLPYQHPVQSFTYTLIQEKATQLFYQRFRETVSEPFLKDLLGRLARDEARHFAFYTNLVGAYVARDGAASVPGLKDVIATFRMPLADTMKGYWRWSLRVADSTAYDHTEAYESVVRLVRGFVDTPGEPTVAELGEFVQAIRRVR</sequence>
<name>A0A1M4NFU0_STRAA</name>
<gene>
    <name evidence="10" type="primary">orf16</name>
</gene>
<evidence type="ECO:0000256" key="1">
    <source>
        <dbReference type="ARBA" id="ARBA00001954"/>
    </source>
</evidence>
<evidence type="ECO:0000256" key="2">
    <source>
        <dbReference type="ARBA" id="ARBA00008749"/>
    </source>
</evidence>
<protein>
    <submittedName>
        <fullName evidence="10">Thioesterase</fullName>
    </submittedName>
</protein>
<dbReference type="Pfam" id="PF03405">
    <property type="entry name" value="FA_desaturase_2"/>
    <property type="match status" value="1"/>
</dbReference>
<proteinExistence type="inferred from homology"/>
<keyword evidence="3" id="KW-0444">Lipid biosynthesis</keyword>
<reference evidence="10" key="1">
    <citation type="journal article" date="2017" name="Front. Microbiol.">
        <title>Streptomyces argillaceus involved in the biosynthesis of pyridine and piperidine alkaloids argimycins P.</title>
        <authorList>
            <person name="Ye S."/>
            <person name="Molloy B."/>
            <person name="Brana A.F."/>
            <person name="Zabala D."/>
            <person name="Olano C."/>
            <person name="Cortes J."/>
            <person name="Moris F."/>
            <person name="Salas J.A."/>
            <person name="Mendez C."/>
        </authorList>
    </citation>
    <scope>NUCLEOTIDE SEQUENCE</scope>
    <source>
        <strain evidence="10">ATCC 12956</strain>
    </source>
</reference>
<evidence type="ECO:0000256" key="4">
    <source>
        <dbReference type="ARBA" id="ARBA00022723"/>
    </source>
</evidence>
<dbReference type="GO" id="GO:0045300">
    <property type="term" value="F:stearoyl-[ACP] desaturase activity"/>
    <property type="evidence" value="ECO:0007669"/>
    <property type="project" value="InterPro"/>
</dbReference>
<keyword evidence="9" id="KW-0275">Fatty acid biosynthesis</keyword>
<dbReference type="GO" id="GO:0006633">
    <property type="term" value="P:fatty acid biosynthetic process"/>
    <property type="evidence" value="ECO:0007669"/>
    <property type="project" value="UniProtKB-KW"/>
</dbReference>
<accession>A0A1M4NFU0</accession>
<keyword evidence="6" id="KW-0560">Oxidoreductase</keyword>
<evidence type="ECO:0000256" key="8">
    <source>
        <dbReference type="ARBA" id="ARBA00023098"/>
    </source>
</evidence>
<keyword evidence="5" id="KW-0276">Fatty acid metabolism</keyword>
<evidence type="ECO:0000313" key="10">
    <source>
        <dbReference type="EMBL" id="SCO70326.1"/>
    </source>
</evidence>
<comment type="cofactor">
    <cofactor evidence="1">
        <name>Fe(2+)</name>
        <dbReference type="ChEBI" id="CHEBI:29033"/>
    </cofactor>
</comment>
<organism evidence="10">
    <name type="scientific">Streptomyces argillaceus</name>
    <dbReference type="NCBI Taxonomy" id="41951"/>
    <lineage>
        <taxon>Bacteria</taxon>
        <taxon>Bacillati</taxon>
        <taxon>Actinomycetota</taxon>
        <taxon>Actinomycetes</taxon>
        <taxon>Kitasatosporales</taxon>
        <taxon>Streptomycetaceae</taxon>
        <taxon>Streptomyces</taxon>
    </lineage>
</organism>
<keyword evidence="4" id="KW-0479">Metal-binding</keyword>
<dbReference type="SUPFAM" id="SSF47240">
    <property type="entry name" value="Ferritin-like"/>
    <property type="match status" value="1"/>
</dbReference>